<feature type="domain" description="Transposase IS66 central" evidence="1">
    <location>
        <begin position="1"/>
        <end position="77"/>
    </location>
</feature>
<sequence length="98" mass="11462">MWVYRTGKMYDASPIVLYEYQKTRNASHPREFLKDYSGTVVTDGYQVYHTLEKEREDLKIASCWSHARRRFVNVVKTFGKEKSRGTSKTETINCKTSG</sequence>
<dbReference type="Proteomes" id="UP001519307">
    <property type="component" value="Unassembled WGS sequence"/>
</dbReference>
<dbReference type="InterPro" id="IPR052344">
    <property type="entry name" value="Transposase-related"/>
</dbReference>
<organism evidence="2 3">
    <name type="scientific">Clostridium algifaecis</name>
    <dbReference type="NCBI Taxonomy" id="1472040"/>
    <lineage>
        <taxon>Bacteria</taxon>
        <taxon>Bacillati</taxon>
        <taxon>Bacillota</taxon>
        <taxon>Clostridia</taxon>
        <taxon>Eubacteriales</taxon>
        <taxon>Clostridiaceae</taxon>
        <taxon>Clostridium</taxon>
    </lineage>
</organism>
<accession>A0ABS4KRY9</accession>
<dbReference type="InterPro" id="IPR004291">
    <property type="entry name" value="Transposase_IS66_central"/>
</dbReference>
<protein>
    <recommendedName>
        <fullName evidence="1">Transposase IS66 central domain-containing protein</fullName>
    </recommendedName>
</protein>
<keyword evidence="3" id="KW-1185">Reference proteome</keyword>
<dbReference type="PANTHER" id="PTHR33678">
    <property type="entry name" value="BLL1576 PROTEIN"/>
    <property type="match status" value="1"/>
</dbReference>
<evidence type="ECO:0000313" key="3">
    <source>
        <dbReference type="Proteomes" id="UP001519307"/>
    </source>
</evidence>
<evidence type="ECO:0000313" key="2">
    <source>
        <dbReference type="EMBL" id="MBP2032800.1"/>
    </source>
</evidence>
<dbReference type="Pfam" id="PF03050">
    <property type="entry name" value="DDE_Tnp_IS66"/>
    <property type="match status" value="1"/>
</dbReference>
<proteinExistence type="predicted"/>
<comment type="caution">
    <text evidence="2">The sequence shown here is derived from an EMBL/GenBank/DDBJ whole genome shotgun (WGS) entry which is preliminary data.</text>
</comment>
<name>A0ABS4KRY9_9CLOT</name>
<evidence type="ECO:0000259" key="1">
    <source>
        <dbReference type="Pfam" id="PF03050"/>
    </source>
</evidence>
<gene>
    <name evidence="2" type="ORF">J2Z42_001474</name>
</gene>
<reference evidence="2 3" key="1">
    <citation type="submission" date="2021-03" db="EMBL/GenBank/DDBJ databases">
        <title>Genomic Encyclopedia of Type Strains, Phase IV (KMG-IV): sequencing the most valuable type-strain genomes for metagenomic binning, comparative biology and taxonomic classification.</title>
        <authorList>
            <person name="Goeker M."/>
        </authorList>
    </citation>
    <scope>NUCLEOTIDE SEQUENCE [LARGE SCALE GENOMIC DNA]</scope>
    <source>
        <strain evidence="2 3">DSM 28783</strain>
    </source>
</reference>
<dbReference type="EMBL" id="JAGGLM010000007">
    <property type="protein sequence ID" value="MBP2032800.1"/>
    <property type="molecule type" value="Genomic_DNA"/>
</dbReference>